<dbReference type="EMBL" id="JANPWB010000016">
    <property type="protein sequence ID" value="KAJ1082593.1"/>
    <property type="molecule type" value="Genomic_DNA"/>
</dbReference>
<protein>
    <submittedName>
        <fullName evidence="1">Uncharacterized protein</fullName>
    </submittedName>
</protein>
<name>A0AAV7KZW7_PLEWA</name>
<organism evidence="1 2">
    <name type="scientific">Pleurodeles waltl</name>
    <name type="common">Iberian ribbed newt</name>
    <dbReference type="NCBI Taxonomy" id="8319"/>
    <lineage>
        <taxon>Eukaryota</taxon>
        <taxon>Metazoa</taxon>
        <taxon>Chordata</taxon>
        <taxon>Craniata</taxon>
        <taxon>Vertebrata</taxon>
        <taxon>Euteleostomi</taxon>
        <taxon>Amphibia</taxon>
        <taxon>Batrachia</taxon>
        <taxon>Caudata</taxon>
        <taxon>Salamandroidea</taxon>
        <taxon>Salamandridae</taxon>
        <taxon>Pleurodelinae</taxon>
        <taxon>Pleurodeles</taxon>
    </lineage>
</organism>
<gene>
    <name evidence="1" type="ORF">NDU88_002758</name>
</gene>
<proteinExistence type="predicted"/>
<evidence type="ECO:0000313" key="1">
    <source>
        <dbReference type="EMBL" id="KAJ1082593.1"/>
    </source>
</evidence>
<dbReference type="AlphaFoldDB" id="A0AAV7KZW7"/>
<dbReference type="Proteomes" id="UP001066276">
    <property type="component" value="Chromosome 12"/>
</dbReference>
<reference evidence="1" key="1">
    <citation type="journal article" date="2022" name="bioRxiv">
        <title>Sequencing and chromosome-scale assembly of the giantPleurodeles waltlgenome.</title>
        <authorList>
            <person name="Brown T."/>
            <person name="Elewa A."/>
            <person name="Iarovenko S."/>
            <person name="Subramanian E."/>
            <person name="Araus A.J."/>
            <person name="Petzold A."/>
            <person name="Susuki M."/>
            <person name="Suzuki K.-i.T."/>
            <person name="Hayashi T."/>
            <person name="Toyoda A."/>
            <person name="Oliveira C."/>
            <person name="Osipova E."/>
            <person name="Leigh N.D."/>
            <person name="Simon A."/>
            <person name="Yun M.H."/>
        </authorList>
    </citation>
    <scope>NUCLEOTIDE SEQUENCE</scope>
    <source>
        <strain evidence="1">20211129_DDA</strain>
        <tissue evidence="1">Liver</tissue>
    </source>
</reference>
<keyword evidence="2" id="KW-1185">Reference proteome</keyword>
<comment type="caution">
    <text evidence="1">The sequence shown here is derived from an EMBL/GenBank/DDBJ whole genome shotgun (WGS) entry which is preliminary data.</text>
</comment>
<evidence type="ECO:0000313" key="2">
    <source>
        <dbReference type="Proteomes" id="UP001066276"/>
    </source>
</evidence>
<sequence>MDLWRFRRTRSGLLCHVDFCERRTVWEGRRKTGLLPFASSVPHADACAAAGVGKVGWRQSGGPRLVAWLGPFTCWTGRRSPQPAREARRPVAVRRSPCGAPRGGVLRIGLPGILLSAAQAAEELRGALPLPSPPRAVDDSECRGRGARDGCGVGARATRCGRALEPSVIGAWPGLG</sequence>
<accession>A0AAV7KZW7</accession>